<dbReference type="RefSeq" id="WP_182041720.1">
    <property type="nucleotide sequence ID" value="NZ_PDLY01000007.1"/>
</dbReference>
<protein>
    <recommendedName>
        <fullName evidence="4">ABC transporter permease</fullName>
    </recommendedName>
</protein>
<feature type="transmembrane region" description="Helical" evidence="1">
    <location>
        <begin position="155"/>
        <end position="175"/>
    </location>
</feature>
<keyword evidence="3" id="KW-1185">Reference proteome</keyword>
<evidence type="ECO:0008006" key="4">
    <source>
        <dbReference type="Google" id="ProtNLM"/>
    </source>
</evidence>
<evidence type="ECO:0000256" key="1">
    <source>
        <dbReference type="SAM" id="Phobius"/>
    </source>
</evidence>
<dbReference type="Proteomes" id="UP000765338">
    <property type="component" value="Unassembled WGS sequence"/>
</dbReference>
<sequence>MTRLSRAASWPSPWPLLLGLCFITWLVGLALALPYGVDGAVRHWEGELNDHVMIALPPAGNSRTADPAGDLLPPLRAAFPNLQATRLPERDVERSLAAWSPPWEGPLPVLISLTHHGDMADLTSFVHQQAPEAMVIPPPPQLTKLAPLLKSLRHAASTASLAAGFAAALVIPALLHLGARTIALANTGQLALLPALGGRTSSLHHILARRMALMVFSGSLAGIVLLVPSLVFITSALRPLLRLPPFSGIIPALYPQSFLPPALWGLFILTPCLMALLGWGMVHLVCRRQERRPS</sequence>
<keyword evidence="1" id="KW-0812">Transmembrane</keyword>
<proteinExistence type="predicted"/>
<gene>
    <name evidence="2" type="ORF">CPA56_09155</name>
</gene>
<feature type="transmembrane region" description="Helical" evidence="1">
    <location>
        <begin position="211"/>
        <end position="237"/>
    </location>
</feature>
<evidence type="ECO:0000313" key="2">
    <source>
        <dbReference type="EMBL" id="MBA5728134.1"/>
    </source>
</evidence>
<feature type="transmembrane region" description="Helical" evidence="1">
    <location>
        <begin position="262"/>
        <end position="286"/>
    </location>
</feature>
<accession>A0ABR5ZUX9</accession>
<comment type="caution">
    <text evidence="2">The sequence shown here is derived from an EMBL/GenBank/DDBJ whole genome shotgun (WGS) entry which is preliminary data.</text>
</comment>
<keyword evidence="1" id="KW-1133">Transmembrane helix</keyword>
<reference evidence="2 3" key="1">
    <citation type="submission" date="2017-10" db="EMBL/GenBank/DDBJ databases">
        <authorList>
            <person name="Jakob F."/>
        </authorList>
    </citation>
    <scope>NUCLEOTIDE SEQUENCE [LARGE SCALE GENOMIC DNA]</scope>
    <source>
        <strain evidence="2 3">TMW 2.1889</strain>
    </source>
</reference>
<keyword evidence="1" id="KW-0472">Membrane</keyword>
<organism evidence="2 3">
    <name type="scientific">Bombella mellum</name>
    <dbReference type="NCBI Taxonomy" id="2039288"/>
    <lineage>
        <taxon>Bacteria</taxon>
        <taxon>Pseudomonadati</taxon>
        <taxon>Pseudomonadota</taxon>
        <taxon>Alphaproteobacteria</taxon>
        <taxon>Acetobacterales</taxon>
        <taxon>Acetobacteraceae</taxon>
        <taxon>Bombella</taxon>
    </lineage>
</organism>
<name>A0ABR5ZUX9_9PROT</name>
<dbReference type="EMBL" id="PDLY01000007">
    <property type="protein sequence ID" value="MBA5728134.1"/>
    <property type="molecule type" value="Genomic_DNA"/>
</dbReference>
<evidence type="ECO:0000313" key="3">
    <source>
        <dbReference type="Proteomes" id="UP000765338"/>
    </source>
</evidence>